<dbReference type="Pfam" id="PF10948">
    <property type="entry name" value="DUF2635"/>
    <property type="match status" value="1"/>
</dbReference>
<evidence type="ECO:0000313" key="1">
    <source>
        <dbReference type="EMBL" id="WWO39531.1"/>
    </source>
</evidence>
<dbReference type="Proteomes" id="UP001379444">
    <property type="component" value="Chromosome"/>
</dbReference>
<proteinExistence type="predicted"/>
<evidence type="ECO:0000313" key="2">
    <source>
        <dbReference type="Proteomes" id="UP001379444"/>
    </source>
</evidence>
<keyword evidence="2" id="KW-1185">Reference proteome</keyword>
<organism evidence="1 2">
    <name type="scientific">Pectobacterium cacticida</name>
    <dbReference type="NCBI Taxonomy" id="69221"/>
    <lineage>
        <taxon>Bacteria</taxon>
        <taxon>Pseudomonadati</taxon>
        <taxon>Pseudomonadota</taxon>
        <taxon>Gammaproteobacteria</taxon>
        <taxon>Enterobacterales</taxon>
        <taxon>Pectobacteriaceae</taxon>
        <taxon>Pectobacterium</taxon>
    </lineage>
</organism>
<gene>
    <name evidence="1" type="ORF">QNA12_05900</name>
</gene>
<name>A0ABZ2GEB1_9GAMM</name>
<reference evidence="1 2" key="1">
    <citation type="journal article" date="2024" name="Front. Plant Sci.">
        <title>Comprehensive phenomic and genomic studies of the species, Pectobacterium cacticida and proposal for reclassification as Alcorniella cacticida comb. nov.</title>
        <authorList>
            <person name="Jonca J."/>
            <person name="Pirhonen M."/>
            <person name="Waleron M.M."/>
            <person name="Gawor J."/>
            <person name="Mrozik A."/>
            <person name="Smoktunowicz M."/>
            <person name="Waleron K."/>
            <person name="Waleron M."/>
        </authorList>
    </citation>
    <scope>NUCLEOTIDE SEQUENCE [LARGE SCALE GENOMIC DNA]</scope>
    <source>
        <strain evidence="1 2">DPMP6</strain>
    </source>
</reference>
<accession>A0ABZ2GEB1</accession>
<dbReference type="RefSeq" id="WP_264496482.1">
    <property type="nucleotide sequence ID" value="NZ_CP109947.1"/>
</dbReference>
<dbReference type="EMBL" id="CP125967">
    <property type="protein sequence ID" value="WWO39531.1"/>
    <property type="molecule type" value="Genomic_DNA"/>
</dbReference>
<sequence>MNKIKVKALPGVSVPREDNARRYITSDTLVEVERTAYYLRRIADGDLIDVTVEPLKVAGKKDKTEVNSGQS</sequence>
<protein>
    <submittedName>
        <fullName evidence="1">DUF2635 domain-containing protein</fullName>
    </submittedName>
</protein>
<dbReference type="InterPro" id="IPR024400">
    <property type="entry name" value="DUF2635"/>
</dbReference>